<keyword evidence="5" id="KW-1185">Reference proteome</keyword>
<keyword evidence="1" id="KW-0479">Metal-binding</keyword>
<reference evidence="4" key="1">
    <citation type="submission" date="2019-08" db="EMBL/GenBank/DDBJ databases">
        <title>The improved chromosome-level genome for the pearl oyster Pinctada fucata martensii using PacBio sequencing and Hi-C.</title>
        <authorList>
            <person name="Zheng Z."/>
        </authorList>
    </citation>
    <scope>NUCLEOTIDE SEQUENCE</scope>
    <source>
        <strain evidence="4">ZZ-2019</strain>
        <tissue evidence="4">Adductor muscle</tissue>
    </source>
</reference>
<dbReference type="InterPro" id="IPR047153">
    <property type="entry name" value="TRIM45/56/19-like"/>
</dbReference>
<dbReference type="Gene3D" id="3.30.160.60">
    <property type="entry name" value="Classic Zinc Finger"/>
    <property type="match status" value="1"/>
</dbReference>
<dbReference type="Gene3D" id="2.120.10.30">
    <property type="entry name" value="TolB, C-terminal domain"/>
    <property type="match status" value="1"/>
</dbReference>
<keyword evidence="1" id="KW-0862">Zinc</keyword>
<dbReference type="SMART" id="SM00336">
    <property type="entry name" value="BBOX"/>
    <property type="match status" value="2"/>
</dbReference>
<evidence type="ECO:0000256" key="1">
    <source>
        <dbReference type="PROSITE-ProRule" id="PRU00024"/>
    </source>
</evidence>
<feature type="coiled-coil region" evidence="2">
    <location>
        <begin position="128"/>
        <end position="155"/>
    </location>
</feature>
<organism evidence="4 5">
    <name type="scientific">Pinctada imbricata</name>
    <name type="common">Atlantic pearl-oyster</name>
    <name type="synonym">Pinctada martensii</name>
    <dbReference type="NCBI Taxonomy" id="66713"/>
    <lineage>
        <taxon>Eukaryota</taxon>
        <taxon>Metazoa</taxon>
        <taxon>Spiralia</taxon>
        <taxon>Lophotrochozoa</taxon>
        <taxon>Mollusca</taxon>
        <taxon>Bivalvia</taxon>
        <taxon>Autobranchia</taxon>
        <taxon>Pteriomorphia</taxon>
        <taxon>Pterioida</taxon>
        <taxon>Pterioidea</taxon>
        <taxon>Pteriidae</taxon>
        <taxon>Pinctada</taxon>
    </lineage>
</organism>
<dbReference type="EMBL" id="VSWD01000013">
    <property type="protein sequence ID" value="KAK3083636.1"/>
    <property type="molecule type" value="Genomic_DNA"/>
</dbReference>
<dbReference type="CDD" id="cd19756">
    <property type="entry name" value="Bbox2"/>
    <property type="match status" value="1"/>
</dbReference>
<comment type="caution">
    <text evidence="4">The sequence shown here is derived from an EMBL/GenBank/DDBJ whole genome shotgun (WGS) entry which is preliminary data.</text>
</comment>
<dbReference type="PANTHER" id="PTHR25462">
    <property type="entry name" value="BONUS, ISOFORM C-RELATED"/>
    <property type="match status" value="1"/>
</dbReference>
<sequence length="536" mass="60753">MFCKQCEMDSCENEALWFCRNCPLSLCDRCKDQHLRTSIWRNHVTVPIHEGGALVLNKCRFHQNEVITHFCVDCDHTVCNMCIPEHSSNGKGHIFLSLPEAKSKKISELDKFRDIILEKIQPTFESTKNILEIKQSELKGKLEQLLEEIDAQKQIMIDNIVKISDEMKNCVKQYEKGYHQEMNDIKTAIEEGCEKISTVNKQCTDLHDAHLDAISDFLREKSDFETINPPSLPVIRPPRFLPGVFIPLPIKRQLGCLILPDHICEFQTSFPPNNILIDDISSTCSHVVLGNSYNKQLQDLEFHGTTLGNKEEVRTNVFTAGLAKAEDKTLIVSDRDNHRILRVMKNGKCEKLIDTGWRHPRGILINNRGEIVVCLSGISGKIGIYSYDGKCKKREIEKDVSGRSIVYSPQTIVQNYNGDYIIIDKNINQFLILAVHVDTSGYRKRWTFQGGEKVKNADFHPQGLVCDKLGNILISDSKNGEVIILSRDGKYLDCLLTSENGISKPLGLAIDSSGKLWVGQNEGDEGKLAIFKYFKD</sequence>
<dbReference type="SUPFAM" id="SSF57845">
    <property type="entry name" value="B-box zinc-binding domain"/>
    <property type="match status" value="1"/>
</dbReference>
<dbReference type="AlphaFoldDB" id="A0AA88XIT1"/>
<keyword evidence="2" id="KW-0175">Coiled coil</keyword>
<dbReference type="GO" id="GO:0008270">
    <property type="term" value="F:zinc ion binding"/>
    <property type="evidence" value="ECO:0007669"/>
    <property type="project" value="UniProtKB-KW"/>
</dbReference>
<dbReference type="CDD" id="cd19757">
    <property type="entry name" value="Bbox1"/>
    <property type="match status" value="1"/>
</dbReference>
<evidence type="ECO:0000313" key="5">
    <source>
        <dbReference type="Proteomes" id="UP001186944"/>
    </source>
</evidence>
<feature type="domain" description="B box-type" evidence="3">
    <location>
        <begin position="1"/>
        <end position="48"/>
    </location>
</feature>
<dbReference type="PROSITE" id="PS50119">
    <property type="entry name" value="ZF_BBOX"/>
    <property type="match status" value="2"/>
</dbReference>
<accession>A0AA88XIT1</accession>
<evidence type="ECO:0000259" key="3">
    <source>
        <dbReference type="PROSITE" id="PS50119"/>
    </source>
</evidence>
<dbReference type="InterPro" id="IPR000315">
    <property type="entry name" value="Znf_B-box"/>
</dbReference>
<name>A0AA88XIT1_PINIB</name>
<gene>
    <name evidence="4" type="ORF">FSP39_000566</name>
</gene>
<dbReference type="SUPFAM" id="SSF63825">
    <property type="entry name" value="YWTD domain"/>
    <property type="match status" value="1"/>
</dbReference>
<evidence type="ECO:0000256" key="2">
    <source>
        <dbReference type="SAM" id="Coils"/>
    </source>
</evidence>
<dbReference type="Proteomes" id="UP001186944">
    <property type="component" value="Unassembled WGS sequence"/>
</dbReference>
<dbReference type="Pfam" id="PF00643">
    <property type="entry name" value="zf-B_box"/>
    <property type="match status" value="1"/>
</dbReference>
<dbReference type="PANTHER" id="PTHR25462:SF296">
    <property type="entry name" value="MEIOTIC P26, ISOFORM F"/>
    <property type="match status" value="1"/>
</dbReference>
<evidence type="ECO:0000313" key="4">
    <source>
        <dbReference type="EMBL" id="KAK3083636.1"/>
    </source>
</evidence>
<proteinExistence type="predicted"/>
<dbReference type="InterPro" id="IPR011042">
    <property type="entry name" value="6-blade_b-propeller_TolB-like"/>
</dbReference>
<keyword evidence="1" id="KW-0863">Zinc-finger</keyword>
<feature type="domain" description="B box-type" evidence="3">
    <location>
        <begin position="59"/>
        <end position="98"/>
    </location>
</feature>
<protein>
    <recommendedName>
        <fullName evidence="3">B box-type domain-containing protein</fullName>
    </recommendedName>
</protein>